<accession>A0A4C1Z4B0</accession>
<proteinExistence type="predicted"/>
<evidence type="ECO:0000313" key="2">
    <source>
        <dbReference type="Proteomes" id="UP000299102"/>
    </source>
</evidence>
<keyword evidence="2" id="KW-1185">Reference proteome</keyword>
<organism evidence="1 2">
    <name type="scientific">Eumeta variegata</name>
    <name type="common">Bagworm moth</name>
    <name type="synonym">Eumeta japonica</name>
    <dbReference type="NCBI Taxonomy" id="151549"/>
    <lineage>
        <taxon>Eukaryota</taxon>
        <taxon>Metazoa</taxon>
        <taxon>Ecdysozoa</taxon>
        <taxon>Arthropoda</taxon>
        <taxon>Hexapoda</taxon>
        <taxon>Insecta</taxon>
        <taxon>Pterygota</taxon>
        <taxon>Neoptera</taxon>
        <taxon>Endopterygota</taxon>
        <taxon>Lepidoptera</taxon>
        <taxon>Glossata</taxon>
        <taxon>Ditrysia</taxon>
        <taxon>Tineoidea</taxon>
        <taxon>Psychidae</taxon>
        <taxon>Oiketicinae</taxon>
        <taxon>Eumeta</taxon>
    </lineage>
</organism>
<reference evidence="1 2" key="1">
    <citation type="journal article" date="2019" name="Commun. Biol.">
        <title>The bagworm genome reveals a unique fibroin gene that provides high tensile strength.</title>
        <authorList>
            <person name="Kono N."/>
            <person name="Nakamura H."/>
            <person name="Ohtoshi R."/>
            <person name="Tomita M."/>
            <person name="Numata K."/>
            <person name="Arakawa K."/>
        </authorList>
    </citation>
    <scope>NUCLEOTIDE SEQUENCE [LARGE SCALE GENOMIC DNA]</scope>
</reference>
<gene>
    <name evidence="1" type="ORF">EVAR_65091_1</name>
</gene>
<dbReference type="STRING" id="151549.A0A4C1Z4B0"/>
<dbReference type="OrthoDB" id="118105at2759"/>
<evidence type="ECO:0000313" key="1">
    <source>
        <dbReference type="EMBL" id="GBP81914.1"/>
    </source>
</evidence>
<name>A0A4C1Z4B0_EUMVA</name>
<dbReference type="Proteomes" id="UP000299102">
    <property type="component" value="Unassembled WGS sequence"/>
</dbReference>
<sequence>MEVMVCCNKYMGGVDLLDQRKPCYEVDRKAKIKYYLRLFFDILHKAKNNSYLVHVKLYEAHRVEGPLLSSLEYSQHIARGLINNFTCRQRSRPTLVSSERLHIGNKSNLPAHNMQKAKTMKKFVNCAKRRIENRTYNKCVMCNVYLGFTIMDGCLHNMKEHECGLKMDDLSVKCFLYADDLVILTSLACELQETITKMNDSVKKRGRKVNVSAKLSAMLVTRDRDVMMIFFTQRGNNLLRNYRPNMFFSHAYKLFSKININQFTSRCEEFELLESIGLNNSLTP</sequence>
<dbReference type="EMBL" id="BGZK01001537">
    <property type="protein sequence ID" value="GBP81914.1"/>
    <property type="molecule type" value="Genomic_DNA"/>
</dbReference>
<protein>
    <recommendedName>
        <fullName evidence="3">Reverse transcriptase domain-containing protein</fullName>
    </recommendedName>
</protein>
<dbReference type="AlphaFoldDB" id="A0A4C1Z4B0"/>
<comment type="caution">
    <text evidence="1">The sequence shown here is derived from an EMBL/GenBank/DDBJ whole genome shotgun (WGS) entry which is preliminary data.</text>
</comment>
<evidence type="ECO:0008006" key="3">
    <source>
        <dbReference type="Google" id="ProtNLM"/>
    </source>
</evidence>